<keyword evidence="1" id="KW-0472">Membrane</keyword>
<keyword evidence="3" id="KW-0645">Protease</keyword>
<evidence type="ECO:0000256" key="2">
    <source>
        <dbReference type="SAM" id="MobiDB-lite"/>
    </source>
</evidence>
<keyword evidence="4" id="KW-1185">Reference proteome</keyword>
<evidence type="ECO:0000256" key="1">
    <source>
        <dbReference type="PIRNR" id="PIRNR011716"/>
    </source>
</evidence>
<feature type="compositionally biased region" description="Polar residues" evidence="2">
    <location>
        <begin position="11"/>
        <end position="20"/>
    </location>
</feature>
<sequence length="715" mass="78585">MVSKFFGFGKSKQSGRSEQQAPAVSSASSSRSSPAPSISGEHDVNEDMVSQVTTSLQSSSIFSKGRHTIGTGTSSNLTDGSSLFDKGLGLTAIDENDSHGRSTVGKPLRVLDYERLTSLNPVIEEESVSMKEYNDDHSGLASGSGSGMGSGNVSTSANSTLSKHNAGLNSSRRSERHYSTTSLEVLENELKLLNENLVSLMDDIHQNVTNVSKAVIQAIEFFKKFLPDTNRVTYTVTMSNSLQLRSITKIVSHFVDNLLNASAFQNSRSILLKAYFSFLQKLNINVFEDQMDNIHTLPTMRNFAIDDKCALPNMDKISLIVDEIVRCDPSCISDQDGAFIAPVLRGLSRKSAILTVMFGLPNPQQEHHDMIKALFSTFPDLHFYCVKDYIKPCAEVLSGISPEMKAKPMETTKAPTFVPPFRVPIDAFSPPISLSISTQESQKMTGTLGGYLYPKIPKNDPKFAQFADATFAVTCAHVVLSENQDYPYVSAPSALLQNTYKNSLMEERQHYSITSPEYDGFNQELQRVESNLKWQSDHKFGQVVWGERSIVDKSLSDFAIIKVNPEFTCQNYLGDDINGLPDPALRFRNLYVTEKIENVKPGANVFKIGATSNYTTGKVNGTKLVYWADNRIQSNEFVISSPQPLFANAGDSGAWVLSKLDGKLGLGVAGILHSYDGELKQFGLFTPIQTILTRLQAVTGVEWDINPPPVASTTD</sequence>
<dbReference type="Proteomes" id="UP000422736">
    <property type="component" value="Chromosome 5"/>
</dbReference>
<dbReference type="InterPro" id="IPR009003">
    <property type="entry name" value="Peptidase_S1_PA"/>
</dbReference>
<dbReference type="Pfam" id="PF08192">
    <property type="entry name" value="Peptidase_S64"/>
    <property type="match status" value="1"/>
</dbReference>
<dbReference type="GO" id="GO:0006508">
    <property type="term" value="P:proteolysis"/>
    <property type="evidence" value="ECO:0007669"/>
    <property type="project" value="UniProtKB-KW"/>
</dbReference>
<accession>A0ABX6EYJ0</accession>
<reference evidence="3 4" key="1">
    <citation type="submission" date="2016-03" db="EMBL/GenBank/DDBJ databases">
        <title>How can Kluyveromyces marxianus grow so fast - potential evolutionary course in Saccharomyces Complex revealed by comparative genomics.</title>
        <authorList>
            <person name="Mo W."/>
            <person name="Lu W."/>
            <person name="Yang X."/>
            <person name="Qi J."/>
            <person name="Lv H."/>
        </authorList>
    </citation>
    <scope>NUCLEOTIDE SEQUENCE [LARGE SCALE GENOMIC DNA]</scope>
    <source>
        <strain evidence="3 4">FIM1</strain>
    </source>
</reference>
<evidence type="ECO:0000313" key="3">
    <source>
        <dbReference type="EMBL" id="QGN16630.1"/>
    </source>
</evidence>
<gene>
    <name evidence="3" type="primary">SSY5</name>
    <name evidence="3" type="ORF">FIM1_3347</name>
</gene>
<dbReference type="InterPro" id="IPR012985">
    <property type="entry name" value="Peptidase_S64_Ssy5"/>
</dbReference>
<dbReference type="PIRSF" id="PIRSF011716">
    <property type="entry name" value="Peptidase_S64_Ssy5"/>
    <property type="match status" value="1"/>
</dbReference>
<comment type="subunit">
    <text evidence="1">Component of the plasma membrane SPS (SSY1-PTR3-SSY5) amino acid sensor complex.</text>
</comment>
<dbReference type="EMBL" id="CP015058">
    <property type="protein sequence ID" value="QGN16630.1"/>
    <property type="molecule type" value="Genomic_DNA"/>
</dbReference>
<comment type="subcellular location">
    <subcellularLocation>
        <location evidence="1">Cell membrane</location>
        <topology evidence="1">Peripheral membrane protein</topology>
        <orientation evidence="1">Cytoplasmic side</orientation>
    </subcellularLocation>
</comment>
<comment type="similarity">
    <text evidence="1">Belongs to the peptidase S64 family.</text>
</comment>
<reference evidence="3 4" key="2">
    <citation type="submission" date="2019-11" db="EMBL/GenBank/DDBJ databases">
        <authorList>
            <person name="Lu H."/>
        </authorList>
    </citation>
    <scope>NUCLEOTIDE SEQUENCE [LARGE SCALE GENOMIC DNA]</scope>
    <source>
        <strain evidence="3 4">FIM1</strain>
    </source>
</reference>
<feature type="compositionally biased region" description="Polar residues" evidence="2">
    <location>
        <begin position="157"/>
        <end position="171"/>
    </location>
</feature>
<dbReference type="GO" id="GO:0008233">
    <property type="term" value="F:peptidase activity"/>
    <property type="evidence" value="ECO:0007669"/>
    <property type="project" value="UniProtKB-KW"/>
</dbReference>
<dbReference type="SUPFAM" id="SSF50494">
    <property type="entry name" value="Trypsin-like serine proteases"/>
    <property type="match status" value="1"/>
</dbReference>
<organism evidence="3 4">
    <name type="scientific">Kluyveromyces marxianus</name>
    <name type="common">Yeast</name>
    <name type="synonym">Candida kefyr</name>
    <dbReference type="NCBI Taxonomy" id="4911"/>
    <lineage>
        <taxon>Eukaryota</taxon>
        <taxon>Fungi</taxon>
        <taxon>Dikarya</taxon>
        <taxon>Ascomycota</taxon>
        <taxon>Saccharomycotina</taxon>
        <taxon>Saccharomycetes</taxon>
        <taxon>Saccharomycetales</taxon>
        <taxon>Saccharomycetaceae</taxon>
        <taxon>Kluyveromyces</taxon>
    </lineage>
</organism>
<feature type="compositionally biased region" description="Low complexity" evidence="2">
    <location>
        <begin position="21"/>
        <end position="39"/>
    </location>
</feature>
<feature type="region of interest" description="Disordered" evidence="2">
    <location>
        <begin position="138"/>
        <end position="175"/>
    </location>
</feature>
<protein>
    <recommendedName>
        <fullName evidence="1">SPS-sensor serine protease component SSY5</fullName>
    </recommendedName>
    <alternativeName>
        <fullName evidence="1">Endoprotease SSY5</fullName>
    </alternativeName>
</protein>
<feature type="region of interest" description="Disordered" evidence="2">
    <location>
        <begin position="1"/>
        <end position="44"/>
    </location>
</feature>
<name>A0ABX6EYJ0_KLUMA</name>
<keyword evidence="1" id="KW-1003">Cell membrane</keyword>
<keyword evidence="3" id="KW-0378">Hydrolase</keyword>
<evidence type="ECO:0000313" key="4">
    <source>
        <dbReference type="Proteomes" id="UP000422736"/>
    </source>
</evidence>
<comment type="function">
    <text evidence="1">Protease component of the SPS-sensor system, which regulates the expression of several amino acid-metabolizing enzymes and amino acid- and peptide-permeases in response to extracellular amino acid levels by controlling the activity of two transcription factors, STP1 and STP2. Catalyzes the activation of these transcription factors, which are synthesized as latent cytoplasmic precursors, by proteolytic removal of an N-terminal inhibitory domain containing cytoplasmic retention motifs. SSY5 binds as an inactive protease complex to STP1. In response to extracellular amino acids and dependent on the other SPS-sensor components, the inhibitory propeptide is induced to dissociate, and thereby enables the catalytic domain to process STP1.</text>
</comment>
<proteinExistence type="inferred from homology"/>